<dbReference type="GO" id="GO:0044773">
    <property type="term" value="P:mitotic DNA damage checkpoint signaling"/>
    <property type="evidence" value="ECO:0007669"/>
    <property type="project" value="TreeGrafter"/>
</dbReference>
<dbReference type="InterPro" id="IPR011009">
    <property type="entry name" value="Kinase-like_dom_sf"/>
</dbReference>
<dbReference type="PROSITE" id="PS50011">
    <property type="entry name" value="PROTEIN_KINASE_DOM"/>
    <property type="match status" value="1"/>
</dbReference>
<gene>
    <name evidence="3" type="ORF">EVOR1521_LOCUS18264</name>
</gene>
<feature type="region of interest" description="Disordered" evidence="1">
    <location>
        <begin position="24"/>
        <end position="84"/>
    </location>
</feature>
<proteinExistence type="predicted"/>
<organism evidence="3 4">
    <name type="scientific">Effrenium voratum</name>
    <dbReference type="NCBI Taxonomy" id="2562239"/>
    <lineage>
        <taxon>Eukaryota</taxon>
        <taxon>Sar</taxon>
        <taxon>Alveolata</taxon>
        <taxon>Dinophyceae</taxon>
        <taxon>Suessiales</taxon>
        <taxon>Symbiodiniaceae</taxon>
        <taxon>Effrenium</taxon>
    </lineage>
</organism>
<dbReference type="AlphaFoldDB" id="A0AA36ITT6"/>
<dbReference type="Pfam" id="PF00069">
    <property type="entry name" value="Pkinase"/>
    <property type="match status" value="1"/>
</dbReference>
<evidence type="ECO:0000313" key="4">
    <source>
        <dbReference type="Proteomes" id="UP001178507"/>
    </source>
</evidence>
<dbReference type="Gene3D" id="1.10.510.10">
    <property type="entry name" value="Transferase(Phosphotransferase) domain 1"/>
    <property type="match status" value="1"/>
</dbReference>
<feature type="compositionally biased region" description="Polar residues" evidence="1">
    <location>
        <begin position="46"/>
        <end position="59"/>
    </location>
</feature>
<sequence length="468" mass="50788">MPGFSRELEARPLAVRISEAGRKALKAQARFPAQVQAAGPPLPLRTVQSPRLATGTPRTATAERPPRSNEVRRQADDAKAEGPAKISDLFESCNSVADAETATGSRALSKSSEEQAPFVRRRRPHILPQIGPPLSEAQASAPAAKGAIPEFQSPGKMNFTAFRALCGKRSENGSPSPTPGGGIRRYVCFEEVAPSNTCVSLVRGLSPEGRPVVIKKLKRIFFGSREEEREWSRSCRALMEMEPHENLCQVLDLVEERDGFQVVMEQVEGVDLFTLLQSGGPLTAEHASRVLGDLLRGLAALHEQNLVHRDIKLQNVLAKQDFQAKIIDFDTVQNASVPSLYGATVVGSDQYIAPEAYDGHFSPASDIFAVGVLAFALCHGRFPFSHKLFDDEPGENFVGSVKMAEISARLLQAKINWAAEESANDFCQQLLQMSAEKRPTAREALQHPFLARTGEAEAEGGSGTVASL</sequence>
<comment type="caution">
    <text evidence="3">The sequence shown here is derived from an EMBL/GenBank/DDBJ whole genome shotgun (WGS) entry which is preliminary data.</text>
</comment>
<feature type="domain" description="Protein kinase" evidence="2">
    <location>
        <begin position="173"/>
        <end position="450"/>
    </location>
</feature>
<dbReference type="InterPro" id="IPR000719">
    <property type="entry name" value="Prot_kinase_dom"/>
</dbReference>
<dbReference type="GO" id="GO:0005524">
    <property type="term" value="F:ATP binding"/>
    <property type="evidence" value="ECO:0007669"/>
    <property type="project" value="InterPro"/>
</dbReference>
<dbReference type="Proteomes" id="UP001178507">
    <property type="component" value="Unassembled WGS sequence"/>
</dbReference>
<dbReference type="EMBL" id="CAUJNA010002557">
    <property type="protein sequence ID" value="CAJ1393387.1"/>
    <property type="molecule type" value="Genomic_DNA"/>
</dbReference>
<evidence type="ECO:0000313" key="3">
    <source>
        <dbReference type="EMBL" id="CAJ1393387.1"/>
    </source>
</evidence>
<dbReference type="SUPFAM" id="SSF56112">
    <property type="entry name" value="Protein kinase-like (PK-like)"/>
    <property type="match status" value="1"/>
</dbReference>
<dbReference type="CDD" id="cd14014">
    <property type="entry name" value="STKc_PknB_like"/>
    <property type="match status" value="1"/>
</dbReference>
<feature type="compositionally biased region" description="Basic and acidic residues" evidence="1">
    <location>
        <begin position="64"/>
        <end position="82"/>
    </location>
</feature>
<dbReference type="GO" id="GO:0004674">
    <property type="term" value="F:protein serine/threonine kinase activity"/>
    <property type="evidence" value="ECO:0007669"/>
    <property type="project" value="TreeGrafter"/>
</dbReference>
<dbReference type="SMART" id="SM00220">
    <property type="entry name" value="S_TKc"/>
    <property type="match status" value="1"/>
</dbReference>
<dbReference type="GO" id="GO:0005634">
    <property type="term" value="C:nucleus"/>
    <property type="evidence" value="ECO:0007669"/>
    <property type="project" value="TreeGrafter"/>
</dbReference>
<dbReference type="GO" id="GO:0005737">
    <property type="term" value="C:cytoplasm"/>
    <property type="evidence" value="ECO:0007669"/>
    <property type="project" value="TreeGrafter"/>
</dbReference>
<dbReference type="PANTHER" id="PTHR44167:SF24">
    <property type="entry name" value="SERINE_THREONINE-PROTEIN KINASE CHK2"/>
    <property type="match status" value="1"/>
</dbReference>
<keyword evidence="4" id="KW-1185">Reference proteome</keyword>
<name>A0AA36ITT6_9DINO</name>
<feature type="region of interest" description="Disordered" evidence="1">
    <location>
        <begin position="101"/>
        <end position="120"/>
    </location>
</feature>
<evidence type="ECO:0000256" key="1">
    <source>
        <dbReference type="SAM" id="MobiDB-lite"/>
    </source>
</evidence>
<evidence type="ECO:0000259" key="2">
    <source>
        <dbReference type="PROSITE" id="PS50011"/>
    </source>
</evidence>
<reference evidence="3" key="1">
    <citation type="submission" date="2023-08" db="EMBL/GenBank/DDBJ databases">
        <authorList>
            <person name="Chen Y."/>
            <person name="Shah S."/>
            <person name="Dougan E. K."/>
            <person name="Thang M."/>
            <person name="Chan C."/>
        </authorList>
    </citation>
    <scope>NUCLEOTIDE SEQUENCE</scope>
</reference>
<dbReference type="PANTHER" id="PTHR44167">
    <property type="entry name" value="OVARIAN-SPECIFIC SERINE/THREONINE-PROTEIN KINASE LOK-RELATED"/>
    <property type="match status" value="1"/>
</dbReference>
<protein>
    <recommendedName>
        <fullName evidence="2">Protein kinase domain-containing protein</fullName>
    </recommendedName>
</protein>
<accession>A0AA36ITT6</accession>